<accession>A0ABZ0IGQ4</accession>
<keyword evidence="2" id="KW-1185">Reference proteome</keyword>
<proteinExistence type="predicted"/>
<evidence type="ECO:0000313" key="1">
    <source>
        <dbReference type="EMBL" id="WOK04187.1"/>
    </source>
</evidence>
<dbReference type="Proteomes" id="UP001302349">
    <property type="component" value="Chromosome"/>
</dbReference>
<sequence length="142" mass="15000">MSSPNLKIDSPERLRSAILQLQQDQLLEGGVLKKQFTLTFESLKPLNLIKGALGDIAQSMGISSFLAHNKSADAGDDEPASLTAQPPPSSVKTIVGSLVLLGISGAVAKNSLLLKSLGRGLAHLLRSRQAKKLKALPEHISS</sequence>
<reference evidence="1 2" key="1">
    <citation type="journal article" date="2023" name="Microbiol. Resour. Announc.">
        <title>Complete Genome Sequence of Imperialibacter roseus strain P4T.</title>
        <authorList>
            <person name="Tizabi D.R."/>
            <person name="Bachvaroff T."/>
            <person name="Hill R.T."/>
        </authorList>
    </citation>
    <scope>NUCLEOTIDE SEQUENCE [LARGE SCALE GENOMIC DNA]</scope>
    <source>
        <strain evidence="1 2">P4T</strain>
    </source>
</reference>
<name>A0ABZ0IGQ4_9BACT</name>
<dbReference type="EMBL" id="CP136051">
    <property type="protein sequence ID" value="WOK04187.1"/>
    <property type="molecule type" value="Genomic_DNA"/>
</dbReference>
<gene>
    <name evidence="1" type="ORF">RT717_13995</name>
</gene>
<organism evidence="1 2">
    <name type="scientific">Imperialibacter roseus</name>
    <dbReference type="NCBI Taxonomy" id="1324217"/>
    <lineage>
        <taxon>Bacteria</taxon>
        <taxon>Pseudomonadati</taxon>
        <taxon>Bacteroidota</taxon>
        <taxon>Cytophagia</taxon>
        <taxon>Cytophagales</taxon>
        <taxon>Flammeovirgaceae</taxon>
        <taxon>Imperialibacter</taxon>
    </lineage>
</organism>
<evidence type="ECO:0000313" key="2">
    <source>
        <dbReference type="Proteomes" id="UP001302349"/>
    </source>
</evidence>
<protein>
    <submittedName>
        <fullName evidence="1">Uncharacterized protein</fullName>
    </submittedName>
</protein>
<dbReference type="RefSeq" id="WP_317487004.1">
    <property type="nucleotide sequence ID" value="NZ_CP136051.1"/>
</dbReference>